<accession>A0AAV1V2G8</accession>
<gene>
    <name evidence="2" type="ORF">PM001_LOCUS25522</name>
</gene>
<proteinExistence type="predicted"/>
<evidence type="ECO:0008006" key="4">
    <source>
        <dbReference type="Google" id="ProtNLM"/>
    </source>
</evidence>
<reference evidence="2" key="1">
    <citation type="submission" date="2024-01" db="EMBL/GenBank/DDBJ databases">
        <authorList>
            <person name="Webb A."/>
        </authorList>
    </citation>
    <scope>NUCLEOTIDE SEQUENCE</scope>
    <source>
        <strain evidence="2">Pm1</strain>
    </source>
</reference>
<evidence type="ECO:0000313" key="2">
    <source>
        <dbReference type="EMBL" id="CAK7940372.1"/>
    </source>
</evidence>
<feature type="compositionally biased region" description="Polar residues" evidence="1">
    <location>
        <begin position="212"/>
        <end position="226"/>
    </location>
</feature>
<dbReference type="Gene3D" id="1.25.40.480">
    <property type="match status" value="1"/>
</dbReference>
<name>A0AAV1V2G8_9STRA</name>
<organism evidence="2 3">
    <name type="scientific">Peronospora matthiolae</name>
    <dbReference type="NCBI Taxonomy" id="2874970"/>
    <lineage>
        <taxon>Eukaryota</taxon>
        <taxon>Sar</taxon>
        <taxon>Stramenopiles</taxon>
        <taxon>Oomycota</taxon>
        <taxon>Peronosporomycetes</taxon>
        <taxon>Peronosporales</taxon>
        <taxon>Peronosporaceae</taxon>
        <taxon>Peronospora</taxon>
    </lineage>
</organism>
<dbReference type="PANTHER" id="PTHR32094:SF5">
    <property type="entry name" value="FANCONI ANEMIA GROUP E PROTEIN"/>
    <property type="match status" value="1"/>
</dbReference>
<dbReference type="EMBL" id="CAKLBY020000258">
    <property type="protein sequence ID" value="CAK7940372.1"/>
    <property type="molecule type" value="Genomic_DNA"/>
</dbReference>
<dbReference type="Proteomes" id="UP001162060">
    <property type="component" value="Unassembled WGS sequence"/>
</dbReference>
<comment type="caution">
    <text evidence="2">The sequence shown here is derived from an EMBL/GenBank/DDBJ whole genome shotgun (WGS) entry which is preliminary data.</text>
</comment>
<dbReference type="AlphaFoldDB" id="A0AAV1V2G8"/>
<dbReference type="PANTHER" id="PTHR32094">
    <property type="entry name" value="FANCONI ANEMIA GROUP E PROTEIN"/>
    <property type="match status" value="1"/>
</dbReference>
<feature type="region of interest" description="Disordered" evidence="1">
    <location>
        <begin position="209"/>
        <end position="228"/>
    </location>
</feature>
<evidence type="ECO:0000256" key="1">
    <source>
        <dbReference type="SAM" id="MobiDB-lite"/>
    </source>
</evidence>
<dbReference type="GO" id="GO:0043240">
    <property type="term" value="C:Fanconi anaemia nuclear complex"/>
    <property type="evidence" value="ECO:0007669"/>
    <property type="project" value="InterPro"/>
</dbReference>
<dbReference type="GO" id="GO:0036297">
    <property type="term" value="P:interstrand cross-link repair"/>
    <property type="evidence" value="ECO:0007669"/>
    <property type="project" value="InterPro"/>
</dbReference>
<dbReference type="InterPro" id="IPR039685">
    <property type="entry name" value="FANCE"/>
</dbReference>
<evidence type="ECO:0000313" key="3">
    <source>
        <dbReference type="Proteomes" id="UP001162060"/>
    </source>
</evidence>
<sequence>MTERVPFLAFAPQSRGATGVREYLQEHRQQARGDLLELSESVLLLDERVESIMGKYRHNIDQVEALDVGIRMELLPLRAQRDIWSSLASGAAPDKADAEVLARAFLRVAARSRRVENDAFCVSLARTVLSQASGEEQSEGSQGSTMMADAAFRRRMQRFMLSQVQFPVPHSGTGCAGDVLLEENSFDRVGAIQTRLELNKRHLAAVPDTLRPNKTTPSTRDSTTPLFSEPEERPMLLKEVENRASGLSKQLAQLARSNAAADTDDIATRTFDMLAEVVNDVHTTYAANEQSFQHLCGILRMHSTSDDALACVISALVASNWSSRYAAIFLKTSVLPRIRAAETVIPRTLLQATLLFGSAYADALVDSLLLPLLVGGEHSTVGPAQAEAITRILCNPDTALTDQLDEFIQKSLAGVTANDETSSGTHLLANESALLVFQNILNAKPILSSLTVDRFVGACEAVLEQPEAERLRGSLKFTTVVFTLITKYPQQCACHVEALEAIVAQLTSIMAKATMRSLEKLKKNK</sequence>
<protein>
    <recommendedName>
        <fullName evidence="4">Fanconi Anaemia group E protein C-terminal domain-containing protein</fullName>
    </recommendedName>
</protein>